<keyword evidence="1 5" id="KW-0637">Prenyltransferase</keyword>
<feature type="binding site" evidence="5">
    <location>
        <begin position="60"/>
        <end position="62"/>
    </location>
    <ligand>
        <name>FMN</name>
        <dbReference type="ChEBI" id="CHEBI:58210"/>
    </ligand>
</feature>
<dbReference type="EC" id="2.5.1.129" evidence="5"/>
<dbReference type="InterPro" id="IPR003382">
    <property type="entry name" value="Flavoprotein"/>
</dbReference>
<dbReference type="Proteomes" id="UP000295620">
    <property type="component" value="Unassembled WGS sequence"/>
</dbReference>
<feature type="binding site" evidence="5">
    <location>
        <position position="203"/>
    </location>
    <ligand>
        <name>dimethylallyl phosphate</name>
        <dbReference type="ChEBI" id="CHEBI:88052"/>
    </ligand>
</feature>
<comment type="catalytic activity">
    <reaction evidence="5">
        <text>dimethylallyl phosphate + FMNH2 = prenylated FMNH2 + phosphate</text>
        <dbReference type="Rhea" id="RHEA:37743"/>
        <dbReference type="ChEBI" id="CHEBI:43474"/>
        <dbReference type="ChEBI" id="CHEBI:57618"/>
        <dbReference type="ChEBI" id="CHEBI:87467"/>
        <dbReference type="ChEBI" id="CHEBI:88052"/>
        <dbReference type="EC" id="2.5.1.129"/>
    </reaction>
</comment>
<evidence type="ECO:0000256" key="5">
    <source>
        <dbReference type="HAMAP-Rule" id="MF_01984"/>
    </source>
</evidence>
<dbReference type="AlphaFoldDB" id="A0A4R6SY61"/>
<evidence type="ECO:0000256" key="1">
    <source>
        <dbReference type="ARBA" id="ARBA00022602"/>
    </source>
</evidence>
<dbReference type="Gene3D" id="3.40.50.1950">
    <property type="entry name" value="Flavin prenyltransferase-like"/>
    <property type="match status" value="1"/>
</dbReference>
<dbReference type="SUPFAM" id="SSF52507">
    <property type="entry name" value="Homo-oligomeric flavin-containing Cys decarboxylases, HFCD"/>
    <property type="match status" value="1"/>
</dbReference>
<gene>
    <name evidence="5" type="primary">ubiX</name>
    <name evidence="7" type="ORF">ATK78_0062</name>
</gene>
<comment type="caution">
    <text evidence="5">Lacks conserved residue(s) required for the propagation of feature annotation.</text>
</comment>
<feature type="domain" description="Flavoprotein" evidence="6">
    <location>
        <begin position="52"/>
        <end position="222"/>
    </location>
</feature>
<dbReference type="GO" id="GO:0106141">
    <property type="term" value="F:flavin prenyltransferase activity"/>
    <property type="evidence" value="ECO:0007669"/>
    <property type="project" value="UniProtKB-EC"/>
</dbReference>
<dbReference type="InterPro" id="IPR004507">
    <property type="entry name" value="UbiX-like"/>
</dbReference>
<organism evidence="7 8">
    <name type="scientific">Pedobacter metabolipauper</name>
    <dbReference type="NCBI Taxonomy" id="425513"/>
    <lineage>
        <taxon>Bacteria</taxon>
        <taxon>Pseudomonadati</taxon>
        <taxon>Bacteroidota</taxon>
        <taxon>Sphingobacteriia</taxon>
        <taxon>Sphingobacteriales</taxon>
        <taxon>Sphingobacteriaceae</taxon>
        <taxon>Pedobacter</taxon>
    </lineage>
</organism>
<accession>A0A4R6SY61</accession>
<name>A0A4R6SY61_9SPHI</name>
<sequence>MFKLSFIEKDNYIWAYPFGGMFFIGRCRVENLFSALFCFSRICIFIRSMKKKKIIVAITGASGSIYAKLLLDSLLKLSDQIEKVGVVMSDNAKEVWRFELGHEDYNNYPFDFYQKMDFNAPFASGSAKFDTMIIMPCSMGTLGRIAHGISNDLISRAADVILKERRKLIAVVRDTPFSLIHINNMKTVTEAGGIICPANPSYYSLPKSIEEVAQTVVSRVIDLCGLEQDSYRWQE</sequence>
<protein>
    <recommendedName>
        <fullName evidence="5">Flavin prenyltransferase UbiX</fullName>
        <ecNumber evidence="5">2.5.1.129</ecNumber>
    </recommendedName>
</protein>
<keyword evidence="8" id="KW-1185">Reference proteome</keyword>
<evidence type="ECO:0000313" key="8">
    <source>
        <dbReference type="Proteomes" id="UP000295620"/>
    </source>
</evidence>
<keyword evidence="2 5" id="KW-0285">Flavoprotein</keyword>
<comment type="function">
    <text evidence="5">Flavin prenyltransferase that catalyzes the synthesis of the prenylated FMN cofactor (prenyl-FMN) for 4-hydroxy-3-polyprenylbenzoic acid decarboxylase UbiD. The prenyltransferase is metal-independent and links a dimethylallyl moiety from dimethylallyl monophosphate (DMAP) to the flavin N5 and C6 atoms of FMN.</text>
</comment>
<feature type="binding site" evidence="5">
    <location>
        <position position="219"/>
    </location>
    <ligand>
        <name>dimethylallyl phosphate</name>
        <dbReference type="ChEBI" id="CHEBI:88052"/>
    </ligand>
</feature>
<evidence type="ECO:0000256" key="2">
    <source>
        <dbReference type="ARBA" id="ARBA00022630"/>
    </source>
</evidence>
<proteinExistence type="inferred from homology"/>
<dbReference type="NCBIfam" id="TIGR00421">
    <property type="entry name" value="ubiX_pad"/>
    <property type="match status" value="1"/>
</dbReference>
<dbReference type="EMBL" id="SNYC01000003">
    <property type="protein sequence ID" value="TDQ10952.1"/>
    <property type="molecule type" value="Genomic_DNA"/>
</dbReference>
<keyword evidence="3 5" id="KW-0288">FMN</keyword>
<dbReference type="HAMAP" id="MF_01984">
    <property type="entry name" value="ubiX_pad"/>
    <property type="match status" value="1"/>
</dbReference>
<evidence type="ECO:0000259" key="6">
    <source>
        <dbReference type="Pfam" id="PF02441"/>
    </source>
</evidence>
<keyword evidence="4 5" id="KW-0808">Transferase</keyword>
<feature type="binding site" evidence="5">
    <location>
        <begin position="138"/>
        <end position="141"/>
    </location>
    <ligand>
        <name>FMN</name>
        <dbReference type="ChEBI" id="CHEBI:58210"/>
    </ligand>
</feature>
<evidence type="ECO:0000256" key="4">
    <source>
        <dbReference type="ARBA" id="ARBA00022679"/>
    </source>
</evidence>
<comment type="similarity">
    <text evidence="5">Belongs to the UbiX/PAD1 family.</text>
</comment>
<dbReference type="Pfam" id="PF02441">
    <property type="entry name" value="Flavoprotein"/>
    <property type="match status" value="1"/>
</dbReference>
<feature type="binding site" evidence="5">
    <location>
        <position position="173"/>
    </location>
    <ligand>
        <name>FMN</name>
        <dbReference type="ChEBI" id="CHEBI:58210"/>
    </ligand>
</feature>
<feature type="binding site" evidence="5">
    <location>
        <position position="89"/>
    </location>
    <ligand>
        <name>FMN</name>
        <dbReference type="ChEBI" id="CHEBI:58210"/>
    </ligand>
</feature>
<dbReference type="InterPro" id="IPR036551">
    <property type="entry name" value="Flavin_trans-like"/>
</dbReference>
<comment type="caution">
    <text evidence="7">The sequence shown here is derived from an EMBL/GenBank/DDBJ whole genome shotgun (WGS) entry which is preliminary data.</text>
</comment>
<evidence type="ECO:0000256" key="3">
    <source>
        <dbReference type="ARBA" id="ARBA00022643"/>
    </source>
</evidence>
<evidence type="ECO:0000313" key="7">
    <source>
        <dbReference type="EMBL" id="TDQ10952.1"/>
    </source>
</evidence>
<reference evidence="7 8" key="1">
    <citation type="submission" date="2019-03" db="EMBL/GenBank/DDBJ databases">
        <title>Genomic Encyclopedia of Archaeal and Bacterial Type Strains, Phase II (KMG-II): from individual species to whole genera.</title>
        <authorList>
            <person name="Goeker M."/>
        </authorList>
    </citation>
    <scope>NUCLEOTIDE SEQUENCE [LARGE SCALE GENOMIC DNA]</scope>
    <source>
        <strain evidence="7 8">DSM 19035</strain>
    </source>
</reference>